<feature type="region of interest" description="Disordered" evidence="2">
    <location>
        <begin position="17"/>
        <end position="40"/>
    </location>
</feature>
<evidence type="ECO:0000256" key="2">
    <source>
        <dbReference type="SAM" id="MobiDB-lite"/>
    </source>
</evidence>
<dbReference type="Pfam" id="PF23588">
    <property type="entry name" value="HTH_CHD1_Hrp3"/>
    <property type="match status" value="1"/>
</dbReference>
<comment type="subcellular location">
    <subcellularLocation>
        <location evidence="1">Nucleus</location>
    </subcellularLocation>
</comment>
<gene>
    <name evidence="4" type="ORF">TELCIR_26263</name>
</gene>
<feature type="compositionally biased region" description="Basic and acidic residues" evidence="2">
    <location>
        <begin position="244"/>
        <end position="258"/>
    </location>
</feature>
<evidence type="ECO:0000256" key="1">
    <source>
        <dbReference type="ARBA" id="ARBA00004123"/>
    </source>
</evidence>
<dbReference type="InterPro" id="IPR009057">
    <property type="entry name" value="Homeodomain-like_sf"/>
</dbReference>
<organism evidence="4 5">
    <name type="scientific">Teladorsagia circumcincta</name>
    <name type="common">Brown stomach worm</name>
    <name type="synonym">Ostertagia circumcincta</name>
    <dbReference type="NCBI Taxonomy" id="45464"/>
    <lineage>
        <taxon>Eukaryota</taxon>
        <taxon>Metazoa</taxon>
        <taxon>Ecdysozoa</taxon>
        <taxon>Nematoda</taxon>
        <taxon>Chromadorea</taxon>
        <taxon>Rhabditida</taxon>
        <taxon>Rhabditina</taxon>
        <taxon>Rhabditomorpha</taxon>
        <taxon>Strongyloidea</taxon>
        <taxon>Trichostrongylidae</taxon>
        <taxon>Teladorsagia</taxon>
    </lineage>
</organism>
<sequence>LAADLELAPRQRVKVDIEEADDGDVSASDGEAENNGKKKRKKALEALAQDAELEEHSAEELRKLAEALLEGCEKAEQDHELKKNEIKVRNRAGGLVLLFHEYLFSSQGDTEKAVKERGPWFKFAGVVDVNVRAIRKLHKELEPLHSALSGDAADDFKPPHKARPQKGWDVEWSSVDDAALLRGVYKYGIGSWEAIKMDPQLGLADKIFLKDKQRVDYLLKLMDKSLNGTKAVRVTNVVNRKRKAPDDDQSKSTPVEEK</sequence>
<reference evidence="4 5" key="1">
    <citation type="submission" date="2015-09" db="EMBL/GenBank/DDBJ databases">
        <title>Draft genome of the parasitic nematode Teladorsagia circumcincta isolate WARC Sus (inbred).</title>
        <authorList>
            <person name="Mitreva M."/>
        </authorList>
    </citation>
    <scope>NUCLEOTIDE SEQUENCE [LARGE SCALE GENOMIC DNA]</scope>
    <source>
        <strain evidence="4 5">S</strain>
    </source>
</reference>
<dbReference type="EMBL" id="KZ428073">
    <property type="protein sequence ID" value="PIO52431.1"/>
    <property type="molecule type" value="Genomic_DNA"/>
</dbReference>
<feature type="non-terminal residue" evidence="4">
    <location>
        <position position="258"/>
    </location>
</feature>
<dbReference type="AlphaFoldDB" id="A0A2G9T3C2"/>
<feature type="non-terminal residue" evidence="4">
    <location>
        <position position="1"/>
    </location>
</feature>
<dbReference type="Gene3D" id="1.10.10.60">
    <property type="entry name" value="Homeodomain-like"/>
    <property type="match status" value="1"/>
</dbReference>
<protein>
    <recommendedName>
        <fullName evidence="3">ATP-dependent helicase CHD1-2/hrp3 HTH domain-containing protein</fullName>
    </recommendedName>
</protein>
<dbReference type="InterPro" id="IPR056302">
    <property type="entry name" value="CHD1-2/Hrp3_HTH"/>
</dbReference>
<dbReference type="GO" id="GO:0005634">
    <property type="term" value="C:nucleus"/>
    <property type="evidence" value="ECO:0007669"/>
    <property type="project" value="UniProtKB-SubCell"/>
</dbReference>
<evidence type="ECO:0000313" key="4">
    <source>
        <dbReference type="EMBL" id="PIO52431.1"/>
    </source>
</evidence>
<evidence type="ECO:0000313" key="5">
    <source>
        <dbReference type="Proteomes" id="UP000230423"/>
    </source>
</evidence>
<dbReference type="SUPFAM" id="SSF46689">
    <property type="entry name" value="Homeodomain-like"/>
    <property type="match status" value="1"/>
</dbReference>
<keyword evidence="5" id="KW-1185">Reference proteome</keyword>
<proteinExistence type="predicted"/>
<feature type="region of interest" description="Disordered" evidence="2">
    <location>
        <begin position="238"/>
        <end position="258"/>
    </location>
</feature>
<dbReference type="OrthoDB" id="5860652at2759"/>
<name>A0A2G9T3C2_TELCI</name>
<accession>A0A2G9T3C2</accession>
<feature type="domain" description="ATP-dependent helicase CHD1-2/hrp3 HTH" evidence="3">
    <location>
        <begin position="158"/>
        <end position="222"/>
    </location>
</feature>
<dbReference type="Proteomes" id="UP000230423">
    <property type="component" value="Unassembled WGS sequence"/>
</dbReference>
<evidence type="ECO:0000259" key="3">
    <source>
        <dbReference type="Pfam" id="PF23588"/>
    </source>
</evidence>